<accession>A0A163YIF1</accession>
<protein>
    <recommendedName>
        <fullName evidence="5">Glycosyltransferase family 4 protein</fullName>
    </recommendedName>
</protein>
<dbReference type="STRING" id="943830.A4A58_09015"/>
<dbReference type="InterPro" id="IPR028098">
    <property type="entry name" value="Glyco_trans_4-like_N"/>
</dbReference>
<dbReference type="GO" id="GO:0016757">
    <property type="term" value="F:glycosyltransferase activity"/>
    <property type="evidence" value="ECO:0007669"/>
    <property type="project" value="InterPro"/>
</dbReference>
<dbReference type="AlphaFoldDB" id="A0A163YIF1"/>
<evidence type="ECO:0000313" key="4">
    <source>
        <dbReference type="Proteomes" id="UP000076574"/>
    </source>
</evidence>
<keyword evidence="4" id="KW-1185">Reference proteome</keyword>
<evidence type="ECO:0008006" key="5">
    <source>
        <dbReference type="Google" id="ProtNLM"/>
    </source>
</evidence>
<dbReference type="PANTHER" id="PTHR45947:SF3">
    <property type="entry name" value="SULFOQUINOVOSYL TRANSFERASE SQD2"/>
    <property type="match status" value="1"/>
</dbReference>
<evidence type="ECO:0000259" key="1">
    <source>
        <dbReference type="Pfam" id="PF00534"/>
    </source>
</evidence>
<dbReference type="Proteomes" id="UP000076574">
    <property type="component" value="Unassembled WGS sequence"/>
</dbReference>
<gene>
    <name evidence="3" type="ORF">A4A58_09015</name>
</gene>
<dbReference type="InterPro" id="IPR001296">
    <property type="entry name" value="Glyco_trans_1"/>
</dbReference>
<comment type="caution">
    <text evidence="3">The sequence shown here is derived from an EMBL/GenBank/DDBJ whole genome shotgun (WGS) entry which is preliminary data.</text>
</comment>
<evidence type="ECO:0000259" key="2">
    <source>
        <dbReference type="Pfam" id="PF13439"/>
    </source>
</evidence>
<feature type="domain" description="Glycosyl transferase family 1" evidence="1">
    <location>
        <begin position="221"/>
        <end position="344"/>
    </location>
</feature>
<dbReference type="Gene3D" id="3.40.50.2000">
    <property type="entry name" value="Glycogen Phosphorylase B"/>
    <property type="match status" value="2"/>
</dbReference>
<feature type="domain" description="Glycosyltransferase subfamily 4-like N-terminal" evidence="2">
    <location>
        <begin position="38"/>
        <end position="213"/>
    </location>
</feature>
<proteinExistence type="predicted"/>
<organism evidence="3 4">
    <name type="scientific">Tardiphaga robiniae</name>
    <dbReference type="NCBI Taxonomy" id="943830"/>
    <lineage>
        <taxon>Bacteria</taxon>
        <taxon>Pseudomonadati</taxon>
        <taxon>Pseudomonadota</taxon>
        <taxon>Alphaproteobacteria</taxon>
        <taxon>Hyphomicrobiales</taxon>
        <taxon>Nitrobacteraceae</taxon>
        <taxon>Tardiphaga</taxon>
    </lineage>
</organism>
<dbReference type="Pfam" id="PF13439">
    <property type="entry name" value="Glyco_transf_4"/>
    <property type="match status" value="1"/>
</dbReference>
<dbReference type="SUPFAM" id="SSF53756">
    <property type="entry name" value="UDP-Glycosyltransferase/glycogen phosphorylase"/>
    <property type="match status" value="1"/>
</dbReference>
<dbReference type="InterPro" id="IPR050194">
    <property type="entry name" value="Glycosyltransferase_grp1"/>
</dbReference>
<reference evidence="3 4" key="1">
    <citation type="submission" date="2016-03" db="EMBL/GenBank/DDBJ databases">
        <title>Microsymbionts genomes from the relict species Vavilovia formosa (Stev.) Fed.</title>
        <authorList>
            <person name="Kopat V."/>
            <person name="Chirak E."/>
            <person name="Kimeklis A."/>
            <person name="Andronov E."/>
        </authorList>
    </citation>
    <scope>NUCLEOTIDE SEQUENCE [LARGE SCALE GENOMIC DNA]</scope>
    <source>
        <strain evidence="3 4">Vaf07</strain>
    </source>
</reference>
<dbReference type="PANTHER" id="PTHR45947">
    <property type="entry name" value="SULFOQUINOVOSYL TRANSFERASE SQD2"/>
    <property type="match status" value="1"/>
</dbReference>
<evidence type="ECO:0000313" key="3">
    <source>
        <dbReference type="EMBL" id="KZD22189.1"/>
    </source>
</evidence>
<dbReference type="EMBL" id="LVYV01000023">
    <property type="protein sequence ID" value="KZD22189.1"/>
    <property type="molecule type" value="Genomic_DNA"/>
</dbReference>
<dbReference type="Pfam" id="PF00534">
    <property type="entry name" value="Glycos_transf_1"/>
    <property type="match status" value="1"/>
</dbReference>
<name>A0A163YIF1_9BRAD</name>
<sequence length="428" mass="46900">MFLSGCWESEYSIMWLRHKQDDRQSLVVMLTCQFVEIMGGAEKQCLSLSRALEGRGENVIVLSSRVPGVALDDGAIGIRVIRFWCPSPPQLAGRHLLSSLLWAVQALFWLCWHRQHIKVVHAHQLRINAYVAAVASKFLKLPSVLKLGVGGEENDLVVIGRRKYLFGKAGVDFVVRHASRFIAISKQIEDDLKAHGVSPFAIASIPNGVDLTRFAACIEETQEARAASVKDAAVFCFVGRLSPEKNVLSMIAGLQSVPAPKRTMVMLAGEGPLRGAIEARLQSARNPLDIRLLGAITDVSGLLHRSHFLLLLSSSEGLSNALLEALAAGVVPIITDMSGARDVIPFENYPLFSVSGSEVDIAVAVRRAHALDPAIWLEWSRRLSQHAKKKFDLESVATRYVELYRALSEPGASVGLRTARETSQVNQT</sequence>
<dbReference type="CDD" id="cd03801">
    <property type="entry name" value="GT4_PimA-like"/>
    <property type="match status" value="1"/>
</dbReference>